<dbReference type="AlphaFoldDB" id="A0A427Y0W1"/>
<dbReference type="Proteomes" id="UP000279236">
    <property type="component" value="Unassembled WGS sequence"/>
</dbReference>
<dbReference type="GeneID" id="39590844"/>
<dbReference type="InterPro" id="IPR036910">
    <property type="entry name" value="HMG_box_dom_sf"/>
</dbReference>
<dbReference type="EMBL" id="RSCE01000003">
    <property type="protein sequence ID" value="RSH84776.1"/>
    <property type="molecule type" value="Genomic_DNA"/>
</dbReference>
<reference evidence="2 3" key="1">
    <citation type="submission" date="2018-11" db="EMBL/GenBank/DDBJ databases">
        <title>Genome sequence of Apiotrichum porosum DSM 27194.</title>
        <authorList>
            <person name="Aliyu H."/>
            <person name="Gorte O."/>
            <person name="Ochsenreither K."/>
        </authorList>
    </citation>
    <scope>NUCLEOTIDE SEQUENCE [LARGE SCALE GENOMIC DNA]</scope>
    <source>
        <strain evidence="2 3">DSM 27194</strain>
    </source>
</reference>
<evidence type="ECO:0008006" key="4">
    <source>
        <dbReference type="Google" id="ProtNLM"/>
    </source>
</evidence>
<protein>
    <recommendedName>
        <fullName evidence="4">HMG box domain-containing protein</fullName>
    </recommendedName>
</protein>
<dbReference type="RefSeq" id="XP_028478224.1">
    <property type="nucleotide sequence ID" value="XM_028621772.1"/>
</dbReference>
<evidence type="ECO:0000256" key="1">
    <source>
        <dbReference type="SAM" id="MobiDB-lite"/>
    </source>
</evidence>
<accession>A0A427Y0W1</accession>
<proteinExistence type="predicted"/>
<comment type="caution">
    <text evidence="2">The sequence shown here is derived from an EMBL/GenBank/DDBJ whole genome shotgun (WGS) entry which is preliminary data.</text>
</comment>
<sequence length="93" mass="10272">MAGTVFLSLPITHNPQLHGSHHRPLSTSAATTKSKATGKKKVKKGAYNRYVKAQMPLMKAEATKKGEKFVSGNYFSKIGEMWKTAPENPKNQK</sequence>
<feature type="region of interest" description="Disordered" evidence="1">
    <location>
        <begin position="13"/>
        <end position="45"/>
    </location>
</feature>
<evidence type="ECO:0000313" key="3">
    <source>
        <dbReference type="Proteomes" id="UP000279236"/>
    </source>
</evidence>
<evidence type="ECO:0000313" key="2">
    <source>
        <dbReference type="EMBL" id="RSH84776.1"/>
    </source>
</evidence>
<organism evidence="2 3">
    <name type="scientific">Apiotrichum porosum</name>
    <dbReference type="NCBI Taxonomy" id="105984"/>
    <lineage>
        <taxon>Eukaryota</taxon>
        <taxon>Fungi</taxon>
        <taxon>Dikarya</taxon>
        <taxon>Basidiomycota</taxon>
        <taxon>Agaricomycotina</taxon>
        <taxon>Tremellomycetes</taxon>
        <taxon>Trichosporonales</taxon>
        <taxon>Trichosporonaceae</taxon>
        <taxon>Apiotrichum</taxon>
    </lineage>
</organism>
<feature type="compositionally biased region" description="Low complexity" evidence="1">
    <location>
        <begin position="26"/>
        <end position="35"/>
    </location>
</feature>
<feature type="compositionally biased region" description="Basic residues" evidence="1">
    <location>
        <begin position="36"/>
        <end position="45"/>
    </location>
</feature>
<name>A0A427Y0W1_9TREE</name>
<gene>
    <name evidence="2" type="ORF">EHS24_006301</name>
</gene>
<dbReference type="SUPFAM" id="SSF47095">
    <property type="entry name" value="HMG-box"/>
    <property type="match status" value="1"/>
</dbReference>
<keyword evidence="3" id="KW-1185">Reference proteome</keyword>